<evidence type="ECO:0000313" key="6">
    <source>
        <dbReference type="EMBL" id="MFC6085499.1"/>
    </source>
</evidence>
<dbReference type="Gene3D" id="3.40.50.2000">
    <property type="entry name" value="Glycogen Phosphorylase B"/>
    <property type="match status" value="2"/>
</dbReference>
<dbReference type="EMBL" id="JBHSRF010000063">
    <property type="protein sequence ID" value="MFC6085499.1"/>
    <property type="molecule type" value="Genomic_DNA"/>
</dbReference>
<comment type="similarity">
    <text evidence="1">Belongs to the glycosyltransferase group 1 family. Glycosyltransferase 4 subfamily.</text>
</comment>
<keyword evidence="7" id="KW-1185">Reference proteome</keyword>
<comment type="caution">
    <text evidence="6">The sequence shown here is derived from an EMBL/GenBank/DDBJ whole genome shotgun (WGS) entry which is preliminary data.</text>
</comment>
<dbReference type="Proteomes" id="UP001596137">
    <property type="component" value="Unassembled WGS sequence"/>
</dbReference>
<dbReference type="EC" id="2.4.-.-" evidence="6"/>
<name>A0ABW1NS19_9ACTN</name>
<feature type="domain" description="Glycosyltransferase subfamily 4-like N-terminal" evidence="5">
    <location>
        <begin position="36"/>
        <end position="195"/>
    </location>
</feature>
<evidence type="ECO:0000259" key="5">
    <source>
        <dbReference type="Pfam" id="PF13439"/>
    </source>
</evidence>
<dbReference type="RefSeq" id="WP_380759701.1">
    <property type="nucleotide sequence ID" value="NZ_JBHSRF010000063.1"/>
</dbReference>
<sequence>MPVREVALSAPGWPPGLPGRRVAVVNWRDPWHRSAGGAEAYAWEIGRRLAAQGARVTFVTARDQGQSRTARVDGVDIVRLGGVFTVYPRVLAWLARHRGRFDAVIDCQNGIPFFTPWVIPRRVPVLCVMHHVHDAQFGVHFPGWMARLGRFLEGPVARRAYRRRACVAVSPSTVAAMRDRLAWTGPIHVVPNGGDPPAAPPGTPSARPSLVCVGRLVAHKRVERVIEAAAALRDEWPGLVLHVVGRGPEQERLTRLAAGAGLGDAVRFHGFVTDEEKARLVSSSWLHLSASQGEGWGLSVLEAAALGVPTVAYDVDGLRDAVRDGRTGRLVRPGESLDVVAGAVLKDVAARRAEIAAECRAWAARFTWDAAARRMARLLMVADVGEGEAYVVRYRAGAGERTVVVECTTPARIHAAGLGEILELRPAGPQEVLLGEPW</sequence>
<keyword evidence="3 6" id="KW-0808">Transferase</keyword>
<evidence type="ECO:0000313" key="7">
    <source>
        <dbReference type="Proteomes" id="UP001596137"/>
    </source>
</evidence>
<dbReference type="GO" id="GO:0016757">
    <property type="term" value="F:glycosyltransferase activity"/>
    <property type="evidence" value="ECO:0007669"/>
    <property type="project" value="UniProtKB-KW"/>
</dbReference>
<dbReference type="PANTHER" id="PTHR12526">
    <property type="entry name" value="GLYCOSYLTRANSFERASE"/>
    <property type="match status" value="1"/>
</dbReference>
<dbReference type="InterPro" id="IPR001296">
    <property type="entry name" value="Glyco_trans_1"/>
</dbReference>
<feature type="domain" description="Glycosyl transferase family 1" evidence="4">
    <location>
        <begin position="204"/>
        <end position="340"/>
    </location>
</feature>
<gene>
    <name evidence="6" type="ORF">ACFP1K_30330</name>
</gene>
<proteinExistence type="inferred from homology"/>
<keyword evidence="2 6" id="KW-0328">Glycosyltransferase</keyword>
<evidence type="ECO:0000256" key="1">
    <source>
        <dbReference type="ARBA" id="ARBA00009481"/>
    </source>
</evidence>
<organism evidence="6 7">
    <name type="scientific">Sphaerisporangium aureirubrum</name>
    <dbReference type="NCBI Taxonomy" id="1544736"/>
    <lineage>
        <taxon>Bacteria</taxon>
        <taxon>Bacillati</taxon>
        <taxon>Actinomycetota</taxon>
        <taxon>Actinomycetes</taxon>
        <taxon>Streptosporangiales</taxon>
        <taxon>Streptosporangiaceae</taxon>
        <taxon>Sphaerisporangium</taxon>
    </lineage>
</organism>
<evidence type="ECO:0000259" key="4">
    <source>
        <dbReference type="Pfam" id="PF00534"/>
    </source>
</evidence>
<dbReference type="Pfam" id="PF13439">
    <property type="entry name" value="Glyco_transf_4"/>
    <property type="match status" value="1"/>
</dbReference>
<dbReference type="Pfam" id="PF00534">
    <property type="entry name" value="Glycos_transf_1"/>
    <property type="match status" value="1"/>
</dbReference>
<evidence type="ECO:0000256" key="3">
    <source>
        <dbReference type="ARBA" id="ARBA00022679"/>
    </source>
</evidence>
<accession>A0ABW1NS19</accession>
<evidence type="ECO:0000256" key="2">
    <source>
        <dbReference type="ARBA" id="ARBA00022676"/>
    </source>
</evidence>
<dbReference type="SUPFAM" id="SSF53756">
    <property type="entry name" value="UDP-Glycosyltransferase/glycogen phosphorylase"/>
    <property type="match status" value="1"/>
</dbReference>
<dbReference type="InterPro" id="IPR028098">
    <property type="entry name" value="Glyco_trans_4-like_N"/>
</dbReference>
<dbReference type="CDD" id="cd03801">
    <property type="entry name" value="GT4_PimA-like"/>
    <property type="match status" value="1"/>
</dbReference>
<dbReference type="PANTHER" id="PTHR12526:SF640">
    <property type="entry name" value="COLANIC ACID BIOSYNTHESIS GLYCOSYLTRANSFERASE WCAL-RELATED"/>
    <property type="match status" value="1"/>
</dbReference>
<protein>
    <submittedName>
        <fullName evidence="6">Glycosyltransferase family 4 protein</fullName>
        <ecNumber evidence="6">2.4.-.-</ecNumber>
    </submittedName>
</protein>
<reference evidence="7" key="1">
    <citation type="journal article" date="2019" name="Int. J. Syst. Evol. Microbiol.">
        <title>The Global Catalogue of Microorganisms (GCM) 10K type strain sequencing project: providing services to taxonomists for standard genome sequencing and annotation.</title>
        <authorList>
            <consortium name="The Broad Institute Genomics Platform"/>
            <consortium name="The Broad Institute Genome Sequencing Center for Infectious Disease"/>
            <person name="Wu L."/>
            <person name="Ma J."/>
        </authorList>
    </citation>
    <scope>NUCLEOTIDE SEQUENCE [LARGE SCALE GENOMIC DNA]</scope>
    <source>
        <strain evidence="7">JCM 30346</strain>
    </source>
</reference>